<reference evidence="2 3" key="1">
    <citation type="submission" date="2024-09" db="EMBL/GenBank/DDBJ databases">
        <authorList>
            <person name="Sun Q."/>
            <person name="Mori K."/>
        </authorList>
    </citation>
    <scope>NUCLEOTIDE SEQUENCE [LARGE SCALE GENOMIC DNA]</scope>
    <source>
        <strain evidence="2 3">CGMCC 1.15906</strain>
    </source>
</reference>
<feature type="region of interest" description="Disordered" evidence="1">
    <location>
        <begin position="71"/>
        <end position="99"/>
    </location>
</feature>
<protein>
    <submittedName>
        <fullName evidence="2">Uncharacterized protein</fullName>
    </submittedName>
</protein>
<feature type="compositionally biased region" description="Polar residues" evidence="1">
    <location>
        <begin position="79"/>
        <end position="99"/>
    </location>
</feature>
<sequence length="232" mass="24038">MDEVKKLLEQFADQAVAAAPPVDVDADVARGRRALRRIKTRRRATGVLCLAAASAVALMVNESVGGWDRGDAGVAADAQSGQATPGASTSDAPNRAMSTESATTMFGAAGVDLVTNKQAWPGLGCDLVPAGWTVEQPANAERVVLAPSSERTSSSSSTATKLVLSVSDQAESLKGVRVVQTGGRTFHLGTYPNGRQIGQVLQGDRWVVAQVPVGGGWSDDVLQRLLASCKPG</sequence>
<name>A0ABV6QUN0_9ACTN</name>
<proteinExistence type="predicted"/>
<dbReference type="EMBL" id="JBHLTC010000039">
    <property type="protein sequence ID" value="MFC0628350.1"/>
    <property type="molecule type" value="Genomic_DNA"/>
</dbReference>
<dbReference type="RefSeq" id="WP_380054474.1">
    <property type="nucleotide sequence ID" value="NZ_JBHLTC010000039.1"/>
</dbReference>
<keyword evidence="3" id="KW-1185">Reference proteome</keyword>
<evidence type="ECO:0000313" key="2">
    <source>
        <dbReference type="EMBL" id="MFC0628350.1"/>
    </source>
</evidence>
<dbReference type="Proteomes" id="UP001589890">
    <property type="component" value="Unassembled WGS sequence"/>
</dbReference>
<evidence type="ECO:0000256" key="1">
    <source>
        <dbReference type="SAM" id="MobiDB-lite"/>
    </source>
</evidence>
<organism evidence="2 3">
    <name type="scientific">Kribbella deserti</name>
    <dbReference type="NCBI Taxonomy" id="1926257"/>
    <lineage>
        <taxon>Bacteria</taxon>
        <taxon>Bacillati</taxon>
        <taxon>Actinomycetota</taxon>
        <taxon>Actinomycetes</taxon>
        <taxon>Propionibacteriales</taxon>
        <taxon>Kribbellaceae</taxon>
        <taxon>Kribbella</taxon>
    </lineage>
</organism>
<accession>A0ABV6QUN0</accession>
<gene>
    <name evidence="2" type="ORF">ACFFGN_30045</name>
</gene>
<comment type="caution">
    <text evidence="2">The sequence shown here is derived from an EMBL/GenBank/DDBJ whole genome shotgun (WGS) entry which is preliminary data.</text>
</comment>
<evidence type="ECO:0000313" key="3">
    <source>
        <dbReference type="Proteomes" id="UP001589890"/>
    </source>
</evidence>